<accession>A0ABX1VXP4</accession>
<sequence length="51" mass="5519">MAQVEITSVNISKNPVAAKGSFVISVRVGIWAEHQNRLPFQLGGNKNGIKN</sequence>
<dbReference type="EMBL" id="JAAOXG010000039">
    <property type="protein sequence ID" value="NNJ31592.1"/>
    <property type="molecule type" value="Genomic_DNA"/>
</dbReference>
<name>A0ABX1VXP4_9FIRM</name>
<protein>
    <submittedName>
        <fullName evidence="1">Uncharacterized protein</fullName>
    </submittedName>
</protein>
<proteinExistence type="predicted"/>
<dbReference type="Proteomes" id="UP000539052">
    <property type="component" value="Unassembled WGS sequence"/>
</dbReference>
<dbReference type="RefSeq" id="WP_170822721.1">
    <property type="nucleotide sequence ID" value="NZ_JAAOXG010000039.1"/>
</dbReference>
<evidence type="ECO:0000313" key="2">
    <source>
        <dbReference type="Proteomes" id="UP000539052"/>
    </source>
</evidence>
<reference evidence="1 2" key="1">
    <citation type="submission" date="2020-03" db="EMBL/GenBank/DDBJ databases">
        <title>Genome Sequence of industrial isolate, B5A.</title>
        <authorList>
            <person name="Sharma S."/>
            <person name="Patil P.B."/>
            <person name="Korpole S."/>
        </authorList>
    </citation>
    <scope>NUCLEOTIDE SEQUENCE [LARGE SCALE GENOMIC DNA]</scope>
    <source>
        <strain evidence="1 2">PI-S10-B5A</strain>
    </source>
</reference>
<evidence type="ECO:0000313" key="1">
    <source>
        <dbReference type="EMBL" id="NNJ31592.1"/>
    </source>
</evidence>
<gene>
    <name evidence="1" type="ORF">G9470_17595</name>
</gene>
<comment type="caution">
    <text evidence="1">The sequence shown here is derived from an EMBL/GenBank/DDBJ whole genome shotgun (WGS) entry which is preliminary data.</text>
</comment>
<organism evidence="1 2">
    <name type="scientific">Lacrimispora defluvii</name>
    <dbReference type="NCBI Taxonomy" id="2719233"/>
    <lineage>
        <taxon>Bacteria</taxon>
        <taxon>Bacillati</taxon>
        <taxon>Bacillota</taxon>
        <taxon>Clostridia</taxon>
        <taxon>Lachnospirales</taxon>
        <taxon>Lachnospiraceae</taxon>
        <taxon>Lacrimispora</taxon>
    </lineage>
</organism>
<keyword evidence="2" id="KW-1185">Reference proteome</keyword>